<evidence type="ECO:0000256" key="2">
    <source>
        <dbReference type="SAM" id="Phobius"/>
    </source>
</evidence>
<evidence type="ECO:0000256" key="1">
    <source>
        <dbReference type="SAM" id="Coils"/>
    </source>
</evidence>
<organism evidence="3 4">
    <name type="scientific">Flintibacter faecis</name>
    <dbReference type="NCBI Taxonomy" id="2763047"/>
    <lineage>
        <taxon>Bacteria</taxon>
        <taxon>Bacillati</taxon>
        <taxon>Bacillota</taxon>
        <taxon>Clostridia</taxon>
        <taxon>Eubacteriales</taxon>
        <taxon>Flintibacter</taxon>
    </lineage>
</organism>
<gene>
    <name evidence="3" type="ORF">H8S55_06870</name>
</gene>
<accession>A0A8J6J4K6</accession>
<comment type="caution">
    <text evidence="3">The sequence shown here is derived from an EMBL/GenBank/DDBJ whole genome shotgun (WGS) entry which is preliminary data.</text>
</comment>
<keyword evidence="4" id="KW-1185">Reference proteome</keyword>
<reference evidence="3" key="1">
    <citation type="submission" date="2020-08" db="EMBL/GenBank/DDBJ databases">
        <title>Genome public.</title>
        <authorList>
            <person name="Liu C."/>
            <person name="Sun Q."/>
        </authorList>
    </citation>
    <scope>NUCLEOTIDE SEQUENCE</scope>
    <source>
        <strain evidence="3">BX5</strain>
    </source>
</reference>
<dbReference type="Proteomes" id="UP000602260">
    <property type="component" value="Unassembled WGS sequence"/>
</dbReference>
<keyword evidence="2" id="KW-0472">Membrane</keyword>
<proteinExistence type="predicted"/>
<dbReference type="RefSeq" id="WP_186878359.1">
    <property type="nucleotide sequence ID" value="NZ_JACOPN010000004.1"/>
</dbReference>
<keyword evidence="2" id="KW-0812">Transmembrane</keyword>
<feature type="coiled-coil region" evidence="1">
    <location>
        <begin position="59"/>
        <end position="93"/>
    </location>
</feature>
<dbReference type="AlphaFoldDB" id="A0A8J6J4K6"/>
<dbReference type="EMBL" id="JACOPN010000004">
    <property type="protein sequence ID" value="MBC5717037.1"/>
    <property type="molecule type" value="Genomic_DNA"/>
</dbReference>
<evidence type="ECO:0000313" key="4">
    <source>
        <dbReference type="Proteomes" id="UP000602260"/>
    </source>
</evidence>
<evidence type="ECO:0008006" key="5">
    <source>
        <dbReference type="Google" id="ProtNLM"/>
    </source>
</evidence>
<feature type="transmembrane region" description="Helical" evidence="2">
    <location>
        <begin position="30"/>
        <end position="49"/>
    </location>
</feature>
<keyword evidence="1" id="KW-0175">Coiled coil</keyword>
<name>A0A8J6J4K6_9FIRM</name>
<evidence type="ECO:0000313" key="3">
    <source>
        <dbReference type="EMBL" id="MBC5717037.1"/>
    </source>
</evidence>
<protein>
    <recommendedName>
        <fullName evidence="5">Fimbrial assembly protein</fullName>
    </recommendedName>
</protein>
<sequence>MSAKKKQTAVLKRDINLAQTDRKGTPPKTAAAVAVCLALFVGLFCKFAVIEQLDRVWSSQRAADQAAQQLAQLRQANENYDQVLEEYQSYTIARDALSSDADPMACLDLVERYLIRQSTVKSFTVADGLISAQISGVTLHQVSDIYQDLKSDDLVKSVQVYTAETEEDRTDGRVNAALTIDLTGEKVSDASEEVTVP</sequence>
<keyword evidence="2" id="KW-1133">Transmembrane helix</keyword>